<evidence type="ECO:0000256" key="1">
    <source>
        <dbReference type="ARBA" id="ARBA00004141"/>
    </source>
</evidence>
<dbReference type="PANTHER" id="PTHR32322:SF9">
    <property type="entry name" value="AMINO-ACID METABOLITE EFFLUX PUMP-RELATED"/>
    <property type="match status" value="1"/>
</dbReference>
<keyword evidence="3 5" id="KW-1133">Transmembrane helix</keyword>
<dbReference type="Pfam" id="PF00892">
    <property type="entry name" value="EamA"/>
    <property type="match status" value="2"/>
</dbReference>
<dbReference type="Proteomes" id="UP000186216">
    <property type="component" value="Unassembled WGS sequence"/>
</dbReference>
<keyword evidence="2 5" id="KW-0812">Transmembrane</keyword>
<evidence type="ECO:0000313" key="8">
    <source>
        <dbReference type="Proteomes" id="UP000186216"/>
    </source>
</evidence>
<evidence type="ECO:0000256" key="5">
    <source>
        <dbReference type="SAM" id="Phobius"/>
    </source>
</evidence>
<dbReference type="RefSeq" id="WP_272848197.1">
    <property type="nucleotide sequence ID" value="NZ_CP067140.1"/>
</dbReference>
<accession>A0AA45W424</accession>
<dbReference type="InterPro" id="IPR037185">
    <property type="entry name" value="EmrE-like"/>
</dbReference>
<feature type="transmembrane region" description="Helical" evidence="5">
    <location>
        <begin position="83"/>
        <end position="104"/>
    </location>
</feature>
<feature type="domain" description="EamA" evidence="6">
    <location>
        <begin position="28"/>
        <end position="157"/>
    </location>
</feature>
<feature type="transmembrane region" description="Helical" evidence="5">
    <location>
        <begin position="52"/>
        <end position="71"/>
    </location>
</feature>
<evidence type="ECO:0000256" key="3">
    <source>
        <dbReference type="ARBA" id="ARBA00022989"/>
    </source>
</evidence>
<reference evidence="7 8" key="1">
    <citation type="submission" date="2017-01" db="EMBL/GenBank/DDBJ databases">
        <authorList>
            <person name="Varghese N."/>
            <person name="Submissions S."/>
        </authorList>
    </citation>
    <scope>NUCLEOTIDE SEQUENCE [LARGE SCALE GENOMIC DNA]</scope>
    <source>
        <strain evidence="7 8">DSM 18447</strain>
    </source>
</reference>
<feature type="transmembrane region" description="Helical" evidence="5">
    <location>
        <begin position="143"/>
        <end position="163"/>
    </location>
</feature>
<gene>
    <name evidence="7" type="ORF">SAMN05421772_105159</name>
</gene>
<comment type="caution">
    <text evidence="7">The sequence shown here is derived from an EMBL/GenBank/DDBJ whole genome shotgun (WGS) entry which is preliminary data.</text>
</comment>
<feature type="transmembrane region" description="Helical" evidence="5">
    <location>
        <begin position="264"/>
        <end position="284"/>
    </location>
</feature>
<dbReference type="InterPro" id="IPR050638">
    <property type="entry name" value="AA-Vitamin_Transporters"/>
</dbReference>
<evidence type="ECO:0000256" key="4">
    <source>
        <dbReference type="ARBA" id="ARBA00023136"/>
    </source>
</evidence>
<evidence type="ECO:0000259" key="6">
    <source>
        <dbReference type="Pfam" id="PF00892"/>
    </source>
</evidence>
<keyword evidence="4 5" id="KW-0472">Membrane</keyword>
<evidence type="ECO:0000256" key="2">
    <source>
        <dbReference type="ARBA" id="ARBA00022692"/>
    </source>
</evidence>
<feature type="transmembrane region" description="Helical" evidence="5">
    <location>
        <begin position="169"/>
        <end position="188"/>
    </location>
</feature>
<feature type="transmembrane region" description="Helical" evidence="5">
    <location>
        <begin position="200"/>
        <end position="221"/>
    </location>
</feature>
<dbReference type="EMBL" id="FTOU01000005">
    <property type="protein sequence ID" value="SIS80879.1"/>
    <property type="molecule type" value="Genomic_DNA"/>
</dbReference>
<name>A0AA45W424_9RHOB</name>
<comment type="subcellular location">
    <subcellularLocation>
        <location evidence="1">Membrane</location>
        <topology evidence="1">Multi-pass membrane protein</topology>
    </subcellularLocation>
</comment>
<dbReference type="InterPro" id="IPR000620">
    <property type="entry name" value="EamA_dom"/>
</dbReference>
<feature type="transmembrane region" description="Helical" evidence="5">
    <location>
        <begin position="233"/>
        <end position="252"/>
    </location>
</feature>
<sequence>MRAPLAPEPRLVRPEINTRMEPVDWAQLLLLSVLWGGSFFLIAVSVTGLPVLSVVAIRLGVAAMVLWLIVLMTGRKLPRAPGIWAAFLVMGILNNAIPFGLIVWGQTSIPSGLASILNATTPLWTVIVSGLLLSDEGFSARKLVGVVLGLGGVAVMIGLDTLAGLGHAIWAQLAILGAALSYAFANVFGRRFRSMGLDPVVTAAGMVTGSSALLVPLALSVDGWPGAEVPGQVWLAAIVLGVVSTGLAYVLYFRVLARAGATNISLVTFLVPVSAVFLGWLFLAETLGPAHLLGVALIALGLVLIDGRLLAGRK</sequence>
<organism evidence="7 8">
    <name type="scientific">Paracoccus saliphilus</name>
    <dbReference type="NCBI Taxonomy" id="405559"/>
    <lineage>
        <taxon>Bacteria</taxon>
        <taxon>Pseudomonadati</taxon>
        <taxon>Pseudomonadota</taxon>
        <taxon>Alphaproteobacteria</taxon>
        <taxon>Rhodobacterales</taxon>
        <taxon>Paracoccaceae</taxon>
        <taxon>Paracoccus</taxon>
    </lineage>
</organism>
<feature type="transmembrane region" description="Helical" evidence="5">
    <location>
        <begin position="290"/>
        <end position="311"/>
    </location>
</feature>
<evidence type="ECO:0000313" key="7">
    <source>
        <dbReference type="EMBL" id="SIS80879.1"/>
    </source>
</evidence>
<feature type="domain" description="EamA" evidence="6">
    <location>
        <begin position="170"/>
        <end position="305"/>
    </location>
</feature>
<feature type="transmembrane region" description="Helical" evidence="5">
    <location>
        <begin position="28"/>
        <end position="46"/>
    </location>
</feature>
<protein>
    <submittedName>
        <fullName evidence="7">Threonine/homoserine efflux transporter RhtA</fullName>
    </submittedName>
</protein>
<dbReference type="AlphaFoldDB" id="A0AA45W424"/>
<dbReference type="SUPFAM" id="SSF103481">
    <property type="entry name" value="Multidrug resistance efflux transporter EmrE"/>
    <property type="match status" value="2"/>
</dbReference>
<proteinExistence type="predicted"/>
<feature type="transmembrane region" description="Helical" evidence="5">
    <location>
        <begin position="116"/>
        <end position="134"/>
    </location>
</feature>
<dbReference type="GO" id="GO:0016020">
    <property type="term" value="C:membrane"/>
    <property type="evidence" value="ECO:0007669"/>
    <property type="project" value="UniProtKB-SubCell"/>
</dbReference>
<dbReference type="PANTHER" id="PTHR32322">
    <property type="entry name" value="INNER MEMBRANE TRANSPORTER"/>
    <property type="match status" value="1"/>
</dbReference>